<dbReference type="RefSeq" id="WP_126692432.1">
    <property type="nucleotide sequence ID" value="NZ_RXOF01000003.1"/>
</dbReference>
<dbReference type="EMBL" id="RXOF01000003">
    <property type="protein sequence ID" value="RTQ51541.1"/>
    <property type="molecule type" value="Genomic_DNA"/>
</dbReference>
<dbReference type="Pfam" id="PF08713">
    <property type="entry name" value="DNA_alkylation"/>
    <property type="match status" value="1"/>
</dbReference>
<protein>
    <submittedName>
        <fullName evidence="1">DNA alkylation repair protein</fullName>
    </submittedName>
</protein>
<evidence type="ECO:0000313" key="2">
    <source>
        <dbReference type="Proteomes" id="UP000282184"/>
    </source>
</evidence>
<dbReference type="InterPro" id="IPR014825">
    <property type="entry name" value="DNA_alkylation"/>
</dbReference>
<dbReference type="SUPFAM" id="SSF48371">
    <property type="entry name" value="ARM repeat"/>
    <property type="match status" value="1"/>
</dbReference>
<dbReference type="OrthoDB" id="1117222at2"/>
<reference evidence="1 2" key="1">
    <citation type="submission" date="2018-12" db="EMBL/GenBank/DDBJ databases">
        <title>Hymenobacter gummosus sp. nov., isolated from a spring.</title>
        <authorList>
            <person name="Nie L."/>
        </authorList>
    </citation>
    <scope>NUCLEOTIDE SEQUENCE [LARGE SCALE GENOMIC DNA]</scope>
    <source>
        <strain evidence="1 2">KCTC 52166</strain>
    </source>
</reference>
<dbReference type="Proteomes" id="UP000282184">
    <property type="component" value="Unassembled WGS sequence"/>
</dbReference>
<comment type="caution">
    <text evidence="1">The sequence shown here is derived from an EMBL/GenBank/DDBJ whole genome shotgun (WGS) entry which is preliminary data.</text>
</comment>
<keyword evidence="2" id="KW-1185">Reference proteome</keyword>
<dbReference type="CDD" id="cd06561">
    <property type="entry name" value="AlkD_like"/>
    <property type="match status" value="1"/>
</dbReference>
<dbReference type="PANTHER" id="PTHR41291">
    <property type="entry name" value="DNA ALKYLATION REPAIR PROTEIN"/>
    <property type="match status" value="1"/>
</dbReference>
<accession>A0A3S0H6S5</accession>
<sequence length="232" mass="25448">MTFEEIFAQLRALGSEQTRAIYLRHGFGTNTFGVSYAHLGQLKKQLVGRGKDKAHAHHVAQQLWQSGNFDARTLATMVADAQQLTPAEAEAWAADVRNHSLADALAGLVAGTGFAWAQAEAWMQAPDEYRQRLGYALLSRLAQQDATAPDAVFEPYIVRIEQQLQQAPNRAKEGMNGALLALGGRSEALRRRVEEAADRIGPVSIDHGDTACQTPAIRPYLAKMWARKTVKA</sequence>
<proteinExistence type="predicted"/>
<dbReference type="Gene3D" id="1.25.10.90">
    <property type="match status" value="1"/>
</dbReference>
<name>A0A3S0H6S5_9BACT</name>
<dbReference type="InterPro" id="IPR016024">
    <property type="entry name" value="ARM-type_fold"/>
</dbReference>
<organism evidence="1 2">
    <name type="scientific">Hymenobacter gummosus</name>
    <dbReference type="NCBI Taxonomy" id="1776032"/>
    <lineage>
        <taxon>Bacteria</taxon>
        <taxon>Pseudomonadati</taxon>
        <taxon>Bacteroidota</taxon>
        <taxon>Cytophagia</taxon>
        <taxon>Cytophagales</taxon>
        <taxon>Hymenobacteraceae</taxon>
        <taxon>Hymenobacter</taxon>
    </lineage>
</organism>
<dbReference type="AlphaFoldDB" id="A0A3S0H6S5"/>
<dbReference type="PANTHER" id="PTHR41291:SF1">
    <property type="entry name" value="DNA ALKYLATION REPAIR PROTEIN"/>
    <property type="match status" value="1"/>
</dbReference>
<evidence type="ECO:0000313" key="1">
    <source>
        <dbReference type="EMBL" id="RTQ51541.1"/>
    </source>
</evidence>
<gene>
    <name evidence="1" type="ORF">EJV47_07010</name>
</gene>